<dbReference type="InterPro" id="IPR037069">
    <property type="entry name" value="AcylCoA_DH/ox_N_sf"/>
</dbReference>
<keyword evidence="4" id="KW-0274">FAD</keyword>
<dbReference type="SUPFAM" id="SSF47203">
    <property type="entry name" value="Acyl-CoA dehydrogenase C-terminal domain-like"/>
    <property type="match status" value="1"/>
</dbReference>
<keyword evidence="9" id="KW-1185">Reference proteome</keyword>
<evidence type="ECO:0000256" key="4">
    <source>
        <dbReference type="ARBA" id="ARBA00022827"/>
    </source>
</evidence>
<dbReference type="Proteomes" id="UP000244384">
    <property type="component" value="Chromosome"/>
</dbReference>
<gene>
    <name evidence="8" type="ORF">C3E78_01215</name>
</gene>
<feature type="domain" description="Acyl-CoA dehydrogenase/oxidase N-terminal" evidence="7">
    <location>
        <begin position="6"/>
        <end position="117"/>
    </location>
</feature>
<protein>
    <submittedName>
        <fullName evidence="8">Acyl-CoA dehydrogenase</fullName>
    </submittedName>
</protein>
<dbReference type="RefSeq" id="WP_108576598.1">
    <property type="nucleotide sequence ID" value="NZ_CP026952.1"/>
</dbReference>
<evidence type="ECO:0000259" key="6">
    <source>
        <dbReference type="Pfam" id="PF00441"/>
    </source>
</evidence>
<evidence type="ECO:0000259" key="7">
    <source>
        <dbReference type="Pfam" id="PF02771"/>
    </source>
</evidence>
<dbReference type="InterPro" id="IPR036250">
    <property type="entry name" value="AcylCo_DH-like_C"/>
</dbReference>
<dbReference type="GO" id="GO:0003995">
    <property type="term" value="F:acyl-CoA dehydrogenase activity"/>
    <property type="evidence" value="ECO:0007669"/>
    <property type="project" value="TreeGrafter"/>
</dbReference>
<dbReference type="PANTHER" id="PTHR43884:SF20">
    <property type="entry name" value="ACYL-COA DEHYDROGENASE FADE28"/>
    <property type="match status" value="1"/>
</dbReference>
<keyword evidence="5" id="KW-0560">Oxidoreductase</keyword>
<dbReference type="Pfam" id="PF00441">
    <property type="entry name" value="Acyl-CoA_dh_1"/>
    <property type="match status" value="1"/>
</dbReference>
<evidence type="ECO:0000256" key="5">
    <source>
        <dbReference type="ARBA" id="ARBA00023002"/>
    </source>
</evidence>
<dbReference type="InterPro" id="IPR009100">
    <property type="entry name" value="AcylCoA_DH/oxidase_NM_dom_sf"/>
</dbReference>
<dbReference type="GO" id="GO:0050660">
    <property type="term" value="F:flavin adenine dinucleotide binding"/>
    <property type="evidence" value="ECO:0007669"/>
    <property type="project" value="InterPro"/>
</dbReference>
<evidence type="ECO:0000313" key="9">
    <source>
        <dbReference type="Proteomes" id="UP000244384"/>
    </source>
</evidence>
<dbReference type="KEGG" id="aez:C3E78_01215"/>
<comment type="cofactor">
    <cofactor evidence="1">
        <name>FAD</name>
        <dbReference type="ChEBI" id="CHEBI:57692"/>
    </cofactor>
</comment>
<name>A0A2S0WI39_9ACTN</name>
<feature type="domain" description="Acyl-CoA dehydrogenase/oxidase C-terminal" evidence="6">
    <location>
        <begin position="226"/>
        <end position="359"/>
    </location>
</feature>
<dbReference type="Pfam" id="PF02771">
    <property type="entry name" value="Acyl-CoA_dh_N"/>
    <property type="match status" value="1"/>
</dbReference>
<evidence type="ECO:0000313" key="8">
    <source>
        <dbReference type="EMBL" id="AWB90952.1"/>
    </source>
</evidence>
<reference evidence="9" key="1">
    <citation type="submission" date="2018-01" db="EMBL/GenBank/DDBJ databases">
        <authorList>
            <person name="Li J."/>
        </authorList>
    </citation>
    <scope>NUCLEOTIDE SEQUENCE [LARGE SCALE GENOMIC DNA]</scope>
    <source>
        <strain evidence="9">592</strain>
    </source>
</reference>
<evidence type="ECO:0000256" key="3">
    <source>
        <dbReference type="ARBA" id="ARBA00022630"/>
    </source>
</evidence>
<dbReference type="Gene3D" id="1.10.540.10">
    <property type="entry name" value="Acyl-CoA dehydrogenase/oxidase, N-terminal domain"/>
    <property type="match status" value="1"/>
</dbReference>
<sequence>MDFSLTEEQRALAAVTSAFLAKACSMDKVRALMDTDDNFDRAAWTRISHDLGVTGLSVSEAYGGSRETLLELVVVAEEMGKRLYSGPFLSTSVAGLLVERFGSEEIRAQILPGIAEGTRIATVSHPAQEAARPVATNASSGLIVTGDLGIVLDGHVADIVIAPALLDGVEVVVVIDLAGAVRDRLDGLDPTRNVAQLSVDGAPATVLGDAASAGLILRTARSLTAVLLAAEQVGVMQAVLDMSVDYAKMRHQFGRPIGSFQAIKHRCSDMFVALETSRSATYYAAWVEQAVPDSFADAAVVARLVSCEQVELSTASNLQIHGGIGFTWEHDAHLFVKRAKSSALLLGDWNQELDPLATRLLDGAGIGQGG</sequence>
<proteinExistence type="inferred from homology"/>
<comment type="similarity">
    <text evidence="2">Belongs to the acyl-CoA dehydrogenase family.</text>
</comment>
<dbReference type="SUPFAM" id="SSF56645">
    <property type="entry name" value="Acyl-CoA dehydrogenase NM domain-like"/>
    <property type="match status" value="1"/>
</dbReference>
<dbReference type="AlphaFoldDB" id="A0A2S0WI39"/>
<dbReference type="OrthoDB" id="7328575at2"/>
<dbReference type="InterPro" id="IPR013786">
    <property type="entry name" value="AcylCoA_DH/ox_N"/>
</dbReference>
<keyword evidence="3" id="KW-0285">Flavoprotein</keyword>
<dbReference type="PANTHER" id="PTHR43884">
    <property type="entry name" value="ACYL-COA DEHYDROGENASE"/>
    <property type="match status" value="1"/>
</dbReference>
<dbReference type="Gene3D" id="1.20.140.10">
    <property type="entry name" value="Butyryl-CoA Dehydrogenase, subunit A, domain 3"/>
    <property type="match status" value="1"/>
</dbReference>
<accession>A0A2S0WI39</accession>
<evidence type="ECO:0000256" key="2">
    <source>
        <dbReference type="ARBA" id="ARBA00009347"/>
    </source>
</evidence>
<organism evidence="8 9">
    <name type="scientific">Aeromicrobium chenweiae</name>
    <dbReference type="NCBI Taxonomy" id="2079793"/>
    <lineage>
        <taxon>Bacteria</taxon>
        <taxon>Bacillati</taxon>
        <taxon>Actinomycetota</taxon>
        <taxon>Actinomycetes</taxon>
        <taxon>Propionibacteriales</taxon>
        <taxon>Nocardioidaceae</taxon>
        <taxon>Aeromicrobium</taxon>
    </lineage>
</organism>
<dbReference type="EMBL" id="CP026952">
    <property type="protein sequence ID" value="AWB90952.1"/>
    <property type="molecule type" value="Genomic_DNA"/>
</dbReference>
<evidence type="ECO:0000256" key="1">
    <source>
        <dbReference type="ARBA" id="ARBA00001974"/>
    </source>
</evidence>
<dbReference type="InterPro" id="IPR009075">
    <property type="entry name" value="AcylCo_DH/oxidase_C"/>
</dbReference>